<reference evidence="1 2" key="1">
    <citation type="submission" date="2021-06" db="EMBL/GenBank/DDBJ databases">
        <authorList>
            <person name="Palmer J.M."/>
        </authorList>
    </citation>
    <scope>NUCLEOTIDE SEQUENCE [LARGE SCALE GENOMIC DNA]</scope>
    <source>
        <strain evidence="1 2">AS_MEX2019</strain>
        <tissue evidence="1">Muscle</tissue>
    </source>
</reference>
<comment type="caution">
    <text evidence="1">The sequence shown here is derived from an EMBL/GenBank/DDBJ whole genome shotgun (WGS) entry which is preliminary data.</text>
</comment>
<gene>
    <name evidence="1" type="ORF">AMECASPLE_033738</name>
</gene>
<organism evidence="1 2">
    <name type="scientific">Ameca splendens</name>
    <dbReference type="NCBI Taxonomy" id="208324"/>
    <lineage>
        <taxon>Eukaryota</taxon>
        <taxon>Metazoa</taxon>
        <taxon>Chordata</taxon>
        <taxon>Craniata</taxon>
        <taxon>Vertebrata</taxon>
        <taxon>Euteleostomi</taxon>
        <taxon>Actinopterygii</taxon>
        <taxon>Neopterygii</taxon>
        <taxon>Teleostei</taxon>
        <taxon>Neoteleostei</taxon>
        <taxon>Acanthomorphata</taxon>
        <taxon>Ovalentaria</taxon>
        <taxon>Atherinomorphae</taxon>
        <taxon>Cyprinodontiformes</taxon>
        <taxon>Goodeidae</taxon>
        <taxon>Ameca</taxon>
    </lineage>
</organism>
<dbReference type="Proteomes" id="UP001469553">
    <property type="component" value="Unassembled WGS sequence"/>
</dbReference>
<sequence>MNASEFLCGITTIHPFSIPASSIQGCRGAGAPLKSSTVERRGIPWTGCQSALGEHANSMQKDTWPGVKPRTFKLQPINPIMSHSSLMSTEINFRMNHRRCKSVHA</sequence>
<protein>
    <submittedName>
        <fullName evidence="1">Uncharacterized protein</fullName>
    </submittedName>
</protein>
<evidence type="ECO:0000313" key="1">
    <source>
        <dbReference type="EMBL" id="MEQ2305068.1"/>
    </source>
</evidence>
<proteinExistence type="predicted"/>
<dbReference type="EMBL" id="JAHRIP010061069">
    <property type="protein sequence ID" value="MEQ2305068.1"/>
    <property type="molecule type" value="Genomic_DNA"/>
</dbReference>
<name>A0ABV0ZFQ9_9TELE</name>
<keyword evidence="2" id="KW-1185">Reference proteome</keyword>
<accession>A0ABV0ZFQ9</accession>
<evidence type="ECO:0000313" key="2">
    <source>
        <dbReference type="Proteomes" id="UP001469553"/>
    </source>
</evidence>